<dbReference type="EMBL" id="JAVRRT010000001">
    <property type="protein sequence ID" value="KAK5175821.1"/>
    <property type="molecule type" value="Genomic_DNA"/>
</dbReference>
<dbReference type="GO" id="GO:0005975">
    <property type="term" value="P:carbohydrate metabolic process"/>
    <property type="evidence" value="ECO:0007669"/>
    <property type="project" value="InterPro"/>
</dbReference>
<dbReference type="PRINTS" id="PR00740">
    <property type="entry name" value="GLHYDRLASE27"/>
</dbReference>
<evidence type="ECO:0000256" key="7">
    <source>
        <dbReference type="RuleBase" id="RU361168"/>
    </source>
</evidence>
<dbReference type="GO" id="GO:0004557">
    <property type="term" value="F:alpha-galactosidase activity"/>
    <property type="evidence" value="ECO:0007669"/>
    <property type="project" value="UniProtKB-EC"/>
</dbReference>
<dbReference type="SUPFAM" id="SSF51445">
    <property type="entry name" value="(Trans)glycosidases"/>
    <property type="match status" value="1"/>
</dbReference>
<keyword evidence="4 8" id="KW-0732">Signal</keyword>
<keyword evidence="6 7" id="KW-0326">Glycosidase</keyword>
<keyword evidence="5 7" id="KW-0378">Hydrolase</keyword>
<name>A0AAV9PPY9_9PEZI</name>
<dbReference type="Pfam" id="PF17801">
    <property type="entry name" value="Melibiase_C"/>
    <property type="match status" value="1"/>
</dbReference>
<proteinExistence type="inferred from homology"/>
<evidence type="ECO:0000259" key="9">
    <source>
        <dbReference type="Pfam" id="PF17801"/>
    </source>
</evidence>
<feature type="domain" description="Alpha galactosidase C-terminal" evidence="9">
    <location>
        <begin position="370"/>
        <end position="443"/>
    </location>
</feature>
<organism evidence="10 11">
    <name type="scientific">Saxophila tyrrhenica</name>
    <dbReference type="NCBI Taxonomy" id="1690608"/>
    <lineage>
        <taxon>Eukaryota</taxon>
        <taxon>Fungi</taxon>
        <taxon>Dikarya</taxon>
        <taxon>Ascomycota</taxon>
        <taxon>Pezizomycotina</taxon>
        <taxon>Dothideomycetes</taxon>
        <taxon>Dothideomycetidae</taxon>
        <taxon>Mycosphaerellales</taxon>
        <taxon>Extremaceae</taxon>
        <taxon>Saxophila</taxon>
    </lineage>
</organism>
<evidence type="ECO:0000256" key="1">
    <source>
        <dbReference type="ARBA" id="ARBA00001255"/>
    </source>
</evidence>
<dbReference type="Gene3D" id="2.60.40.1180">
    <property type="entry name" value="Golgi alpha-mannosidase II"/>
    <property type="match status" value="1"/>
</dbReference>
<evidence type="ECO:0000256" key="5">
    <source>
        <dbReference type="ARBA" id="ARBA00022801"/>
    </source>
</evidence>
<comment type="catalytic activity">
    <reaction evidence="1 7">
        <text>Hydrolysis of terminal, non-reducing alpha-D-galactose residues in alpha-D-galactosides, including galactose oligosaccharides, galactomannans and galactolipids.</text>
        <dbReference type="EC" id="3.2.1.22"/>
    </reaction>
</comment>
<evidence type="ECO:0000313" key="10">
    <source>
        <dbReference type="EMBL" id="KAK5175821.1"/>
    </source>
</evidence>
<keyword evidence="7" id="KW-1015">Disulfide bond</keyword>
<evidence type="ECO:0000256" key="3">
    <source>
        <dbReference type="ARBA" id="ARBA00012755"/>
    </source>
</evidence>
<dbReference type="RefSeq" id="XP_064664459.1">
    <property type="nucleotide sequence ID" value="XM_064798225.1"/>
</dbReference>
<sequence length="449" mass="49503">MANTLKLSLTALLSAPFTLSYTLPDGTGRLPALGWNSWNAYACDVNADKILSAAHALVDKGFLAAGYDYVIQDDCWSVERGRSNATYQLLPNTTKFPDGIKGIADHVHALGLKYGVYSSAGLETCGGYPASLGYEGVDAATFAEWGVDYLKYDNCGVPDYWYPNCTACNPDPSYGGPVGANGTCVPGSEQFSYGPLCDYQWPVDGRNYSRSLTALRFRTMQHALARQNRSILFSLCEWGTDEVWTWANTTGQSWRMSNDIFNDWESVARILNMNSFLSNYAGFGGHNDVDMLEVGNGVLTDQEDRTHFAMWALMKSPLLIGAELGNLTERQVGVLQNRYLLSFNQDEVYGKPAAPYKWGCNPDWTYDAKHPAEFWSGASSRGTMVAMVNTLNHTRTMTAEFSEVPELGAGSYHVVDVWTGKQMGCMKKRVEMTLEAHDTAVLLVGMKCS</sequence>
<evidence type="ECO:0000256" key="4">
    <source>
        <dbReference type="ARBA" id="ARBA00022729"/>
    </source>
</evidence>
<dbReference type="Gene3D" id="3.20.20.70">
    <property type="entry name" value="Aldolase class I"/>
    <property type="match status" value="1"/>
</dbReference>
<dbReference type="PANTHER" id="PTHR11452">
    <property type="entry name" value="ALPHA-GALACTOSIDASE/ALPHA-N-ACETYLGALACTOSAMINIDASE"/>
    <property type="match status" value="1"/>
</dbReference>
<accession>A0AAV9PPY9</accession>
<reference evidence="10 11" key="1">
    <citation type="submission" date="2023-08" db="EMBL/GenBank/DDBJ databases">
        <title>Black Yeasts Isolated from many extreme environments.</title>
        <authorList>
            <person name="Coleine C."/>
            <person name="Stajich J.E."/>
            <person name="Selbmann L."/>
        </authorList>
    </citation>
    <scope>NUCLEOTIDE SEQUENCE [LARGE SCALE GENOMIC DNA]</scope>
    <source>
        <strain evidence="10 11">CCFEE 5935</strain>
    </source>
</reference>
<evidence type="ECO:0000313" key="11">
    <source>
        <dbReference type="Proteomes" id="UP001337655"/>
    </source>
</evidence>
<dbReference type="GeneID" id="89922310"/>
<evidence type="ECO:0000256" key="8">
    <source>
        <dbReference type="SAM" id="SignalP"/>
    </source>
</evidence>
<dbReference type="InterPro" id="IPR002241">
    <property type="entry name" value="Glyco_hydro_27"/>
</dbReference>
<keyword evidence="11" id="KW-1185">Reference proteome</keyword>
<dbReference type="InterPro" id="IPR013785">
    <property type="entry name" value="Aldolase_TIM"/>
</dbReference>
<dbReference type="InterPro" id="IPR013780">
    <property type="entry name" value="Glyco_hydro_b"/>
</dbReference>
<evidence type="ECO:0000256" key="2">
    <source>
        <dbReference type="ARBA" id="ARBA00009743"/>
    </source>
</evidence>
<protein>
    <recommendedName>
        <fullName evidence="3 7">Alpha-galactosidase</fullName>
        <ecNumber evidence="3 7">3.2.1.22</ecNumber>
    </recommendedName>
    <alternativeName>
        <fullName evidence="7">Melibiase</fullName>
    </alternativeName>
</protein>
<dbReference type="SUPFAM" id="SSF51011">
    <property type="entry name" value="Glycosyl hydrolase domain"/>
    <property type="match status" value="1"/>
</dbReference>
<dbReference type="AlphaFoldDB" id="A0AAV9PPY9"/>
<dbReference type="InterPro" id="IPR041233">
    <property type="entry name" value="Melibiase_C"/>
</dbReference>
<dbReference type="InterPro" id="IPR017853">
    <property type="entry name" value="GH"/>
</dbReference>
<dbReference type="CDD" id="cd14792">
    <property type="entry name" value="GH27"/>
    <property type="match status" value="1"/>
</dbReference>
<dbReference type="PANTHER" id="PTHR11452:SF61">
    <property type="entry name" value="ALPHA-GALACTOSIDASE B-RELATED"/>
    <property type="match status" value="1"/>
</dbReference>
<dbReference type="Pfam" id="PF16499">
    <property type="entry name" value="Melibiase_2"/>
    <property type="match status" value="2"/>
</dbReference>
<evidence type="ECO:0000256" key="6">
    <source>
        <dbReference type="ARBA" id="ARBA00023295"/>
    </source>
</evidence>
<comment type="caution">
    <text evidence="10">The sequence shown here is derived from an EMBL/GenBank/DDBJ whole genome shotgun (WGS) entry which is preliminary data.</text>
</comment>
<feature type="signal peptide" evidence="8">
    <location>
        <begin position="1"/>
        <end position="20"/>
    </location>
</feature>
<gene>
    <name evidence="10" type="ORF">LTR77_000961</name>
</gene>
<dbReference type="Proteomes" id="UP001337655">
    <property type="component" value="Unassembled WGS sequence"/>
</dbReference>
<dbReference type="EC" id="3.2.1.22" evidence="3 7"/>
<feature type="chain" id="PRO_5043956492" description="Alpha-galactosidase" evidence="8">
    <location>
        <begin position="21"/>
        <end position="449"/>
    </location>
</feature>
<comment type="similarity">
    <text evidence="2 7">Belongs to the glycosyl hydrolase 27 family.</text>
</comment>